<dbReference type="PANTHER" id="PTHR43022">
    <property type="entry name" value="PROTEIN SMF"/>
    <property type="match status" value="1"/>
</dbReference>
<feature type="domain" description="DprA winged helix" evidence="3">
    <location>
        <begin position="308"/>
        <end position="368"/>
    </location>
</feature>
<organism evidence="4 5">
    <name type="scientific">Gordonia iterans</name>
    <dbReference type="NCBI Taxonomy" id="1004901"/>
    <lineage>
        <taxon>Bacteria</taxon>
        <taxon>Bacillati</taxon>
        <taxon>Actinomycetota</taxon>
        <taxon>Actinomycetes</taxon>
        <taxon>Mycobacteriales</taxon>
        <taxon>Gordoniaceae</taxon>
        <taxon>Gordonia</taxon>
    </lineage>
</organism>
<keyword evidence="5" id="KW-1185">Reference proteome</keyword>
<dbReference type="Proteomes" id="UP000239814">
    <property type="component" value="Chromosome"/>
</dbReference>
<evidence type="ECO:0000259" key="3">
    <source>
        <dbReference type="Pfam" id="PF17782"/>
    </source>
</evidence>
<comment type="similarity">
    <text evidence="1">Belongs to the DprA/Smf family.</text>
</comment>
<dbReference type="EMBL" id="CP027433">
    <property type="protein sequence ID" value="AVM00385.1"/>
    <property type="molecule type" value="Genomic_DNA"/>
</dbReference>
<dbReference type="OrthoDB" id="9785707at2"/>
<dbReference type="NCBIfam" id="TIGR00732">
    <property type="entry name" value="dprA"/>
    <property type="match status" value="1"/>
</dbReference>
<evidence type="ECO:0000256" key="1">
    <source>
        <dbReference type="ARBA" id="ARBA00006525"/>
    </source>
</evidence>
<proteinExistence type="inferred from homology"/>
<dbReference type="InterPro" id="IPR057666">
    <property type="entry name" value="DrpA_SLOG"/>
</dbReference>
<dbReference type="InterPro" id="IPR036390">
    <property type="entry name" value="WH_DNA-bd_sf"/>
</dbReference>
<dbReference type="InterPro" id="IPR003488">
    <property type="entry name" value="DprA"/>
</dbReference>
<dbReference type="InterPro" id="IPR036388">
    <property type="entry name" value="WH-like_DNA-bd_sf"/>
</dbReference>
<dbReference type="Pfam" id="PF17782">
    <property type="entry name" value="WHD_DprA"/>
    <property type="match status" value="1"/>
</dbReference>
<dbReference type="Pfam" id="PF02481">
    <property type="entry name" value="DNA_processg_A"/>
    <property type="match status" value="1"/>
</dbReference>
<accession>A0A2S0KFC8</accession>
<dbReference type="PANTHER" id="PTHR43022:SF1">
    <property type="entry name" value="PROTEIN SMF"/>
    <property type="match status" value="1"/>
</dbReference>
<feature type="domain" description="Smf/DprA SLOG" evidence="2">
    <location>
        <begin position="78"/>
        <end position="296"/>
    </location>
</feature>
<dbReference type="Gene3D" id="1.10.10.10">
    <property type="entry name" value="Winged helix-like DNA-binding domain superfamily/Winged helix DNA-binding domain"/>
    <property type="match status" value="1"/>
</dbReference>
<dbReference type="InterPro" id="IPR041614">
    <property type="entry name" value="DprA_WH"/>
</dbReference>
<protein>
    <submittedName>
        <fullName evidence="4">DNA-protecting protein DprA</fullName>
    </submittedName>
</protein>
<evidence type="ECO:0000259" key="2">
    <source>
        <dbReference type="Pfam" id="PF02481"/>
    </source>
</evidence>
<dbReference type="SUPFAM" id="SSF46785">
    <property type="entry name" value="Winged helix' DNA-binding domain"/>
    <property type="match status" value="1"/>
</dbReference>
<gene>
    <name evidence="4" type="primary">dprA</name>
    <name evidence="4" type="ORF">C6V83_08975</name>
</gene>
<sequence length="377" mass="38548">MDERELRAWAYLTAVAEPPCAPLIDLVQRHGVIEAARMVRSRAVPAGHSAALVATEARYATDTSARDLETAAALGARLVTREDDEWPAWCLLALDQASTAARGGAPLAIWVRGPRSPVEATASAIGLVGSRAATSYGEHVAGRMGSELAGAGWCVVSGGAFGIDGAAHRGALAAGGPTVAVLACGIDRDYPAGHAKLLSEIARRGLVISEYAPGTTAAKHRFLTRNRLVAALAGALVVVEAGRRSGAANTAAWARHLGRPLGAVPGPVTSATSVGCHQMIADGDATLVTDAKAAIALVDVDGRDTHLPSPPKPTDDLDPVQFRVIEALPARGGLSIDEIAFVAGLPVTQVRPALAVLEVKGLVESAAGVWVLAGTAG</sequence>
<reference evidence="4 5" key="1">
    <citation type="submission" date="2018-03" db="EMBL/GenBank/DDBJ databases">
        <title>Characteristics and genome of n-alkane degrading marine bacteria Gordonia iterans isolated from crude oil contaminated in Tae-an, South Korea.</title>
        <authorList>
            <person name="Lee S.-S."/>
            <person name="Kim H."/>
        </authorList>
    </citation>
    <scope>NUCLEOTIDE SEQUENCE [LARGE SCALE GENOMIC DNA]</scope>
    <source>
        <strain evidence="4 5">Co17</strain>
    </source>
</reference>
<name>A0A2S0KFC8_9ACTN</name>
<dbReference type="Gene3D" id="3.40.50.450">
    <property type="match status" value="1"/>
</dbReference>
<dbReference type="RefSeq" id="WP_105942113.1">
    <property type="nucleotide sequence ID" value="NZ_CP027433.1"/>
</dbReference>
<dbReference type="SUPFAM" id="SSF102405">
    <property type="entry name" value="MCP/YpsA-like"/>
    <property type="match status" value="1"/>
</dbReference>
<dbReference type="GO" id="GO:0009294">
    <property type="term" value="P:DNA-mediated transformation"/>
    <property type="evidence" value="ECO:0007669"/>
    <property type="project" value="InterPro"/>
</dbReference>
<evidence type="ECO:0000313" key="5">
    <source>
        <dbReference type="Proteomes" id="UP000239814"/>
    </source>
</evidence>
<dbReference type="KEGG" id="git:C6V83_08975"/>
<dbReference type="AlphaFoldDB" id="A0A2S0KFC8"/>
<evidence type="ECO:0000313" key="4">
    <source>
        <dbReference type="EMBL" id="AVM00385.1"/>
    </source>
</evidence>